<evidence type="ECO:0000313" key="2">
    <source>
        <dbReference type="WBParaSite" id="PSAMB.scaffold3843size16655.g22707.t1"/>
    </source>
</evidence>
<organism evidence="1 2">
    <name type="scientific">Plectus sambesii</name>
    <dbReference type="NCBI Taxonomy" id="2011161"/>
    <lineage>
        <taxon>Eukaryota</taxon>
        <taxon>Metazoa</taxon>
        <taxon>Ecdysozoa</taxon>
        <taxon>Nematoda</taxon>
        <taxon>Chromadorea</taxon>
        <taxon>Plectida</taxon>
        <taxon>Plectina</taxon>
        <taxon>Plectoidea</taxon>
        <taxon>Plectidae</taxon>
        <taxon>Plectus</taxon>
    </lineage>
</organism>
<evidence type="ECO:0000313" key="1">
    <source>
        <dbReference type="Proteomes" id="UP000887566"/>
    </source>
</evidence>
<dbReference type="Proteomes" id="UP000887566">
    <property type="component" value="Unplaced"/>
</dbReference>
<protein>
    <submittedName>
        <fullName evidence="2">Uncharacterized protein</fullName>
    </submittedName>
</protein>
<reference evidence="2" key="1">
    <citation type="submission" date="2022-11" db="UniProtKB">
        <authorList>
            <consortium name="WormBaseParasite"/>
        </authorList>
    </citation>
    <scope>IDENTIFICATION</scope>
</reference>
<accession>A0A914WDD4</accession>
<sequence length="409" mass="46568">MVNENSRKRSYQRARKDKYLVVTSIAEIPEELAMPWSSRFALEGDASFGQIYLICQDDVPGFEMAVFTSPDNLHSLHQSAHWVSDGNFKYQPKGMQQLRPKLVTAIMKTRTRELNERLFGVVHAQLLERYGDVGRIGAGGRAPFDFEPAAIGAFDAVFGPDLTNMCLFHYANCVNKKLRDLGLSTIYQECRLVNRFMRKMVALCMLPTDHILKAFELVCVVPSDLDANENCECRDTPHPLLLLGTEGKLEGLRAYFETNWLRNRYGLYFWSYHQTGVTRTTNHAKAWHSSLKSKFDGMSIDLDVWLTNFQAIHHHESERTRQLVGGIAEPHQPCAAYLENDTRIAGANRDVAAFLDSWGLRRVNRSVAARRRHDDLFVEGAEAFLRSLGYLIGCKNMGNPRSQPEDFDE</sequence>
<proteinExistence type="predicted"/>
<name>A0A914WDD4_9BILA</name>
<dbReference type="AlphaFoldDB" id="A0A914WDD4"/>
<dbReference type="WBParaSite" id="PSAMB.scaffold3843size16655.g22707.t1">
    <property type="protein sequence ID" value="PSAMB.scaffold3843size16655.g22707.t1"/>
    <property type="gene ID" value="PSAMB.scaffold3843size16655.g22707"/>
</dbReference>
<keyword evidence="1" id="KW-1185">Reference proteome</keyword>